<dbReference type="Proteomes" id="UP001472677">
    <property type="component" value="Unassembled WGS sequence"/>
</dbReference>
<evidence type="ECO:0000259" key="1">
    <source>
        <dbReference type="Pfam" id="PF13456"/>
    </source>
</evidence>
<dbReference type="EMBL" id="JBBPBM010001377">
    <property type="protein sequence ID" value="KAK8484635.1"/>
    <property type="molecule type" value="Genomic_DNA"/>
</dbReference>
<organism evidence="2 3">
    <name type="scientific">Hibiscus sabdariffa</name>
    <name type="common">roselle</name>
    <dbReference type="NCBI Taxonomy" id="183260"/>
    <lineage>
        <taxon>Eukaryota</taxon>
        <taxon>Viridiplantae</taxon>
        <taxon>Streptophyta</taxon>
        <taxon>Embryophyta</taxon>
        <taxon>Tracheophyta</taxon>
        <taxon>Spermatophyta</taxon>
        <taxon>Magnoliopsida</taxon>
        <taxon>eudicotyledons</taxon>
        <taxon>Gunneridae</taxon>
        <taxon>Pentapetalae</taxon>
        <taxon>rosids</taxon>
        <taxon>malvids</taxon>
        <taxon>Malvales</taxon>
        <taxon>Malvaceae</taxon>
        <taxon>Malvoideae</taxon>
        <taxon>Hibiscus</taxon>
    </lineage>
</organism>
<protein>
    <recommendedName>
        <fullName evidence="1">RNase H type-1 domain-containing protein</fullName>
    </recommendedName>
</protein>
<reference evidence="2 3" key="1">
    <citation type="journal article" date="2024" name="G3 (Bethesda)">
        <title>Genome assembly of Hibiscus sabdariffa L. provides insights into metabolisms of medicinal natural products.</title>
        <authorList>
            <person name="Kim T."/>
        </authorList>
    </citation>
    <scope>NUCLEOTIDE SEQUENCE [LARGE SCALE GENOMIC DNA]</scope>
    <source>
        <strain evidence="2">TK-2024</strain>
        <tissue evidence="2">Old leaves</tissue>
    </source>
</reference>
<feature type="domain" description="RNase H type-1" evidence="1">
    <location>
        <begin position="82"/>
        <end position="155"/>
    </location>
</feature>
<dbReference type="CDD" id="cd06222">
    <property type="entry name" value="RNase_H_like"/>
    <property type="match status" value="1"/>
</dbReference>
<dbReference type="InterPro" id="IPR002156">
    <property type="entry name" value="RNaseH_domain"/>
</dbReference>
<dbReference type="Pfam" id="PF13456">
    <property type="entry name" value="RVT_3"/>
    <property type="match status" value="1"/>
</dbReference>
<accession>A0ABR1ZV95</accession>
<gene>
    <name evidence="2" type="ORF">V6N12_055327</name>
</gene>
<keyword evidence="3" id="KW-1185">Reference proteome</keyword>
<sequence>MFGAILWNLRLARNRKVFEPDVSERDVVLERNHHLLAETRHAIDSLGKLHYQLSKNRPLIRQWTVSLVWKINVDGVRDPSNGRASCRGVIRKLNGVQCGMRMNARRIVVESDNSDVVRILQNNSGHGLYSSLIFSIRNIVQEHGQIVIEHVFRENLAFLIDISPSTAVALGMPAATTGSRT</sequence>
<evidence type="ECO:0000313" key="2">
    <source>
        <dbReference type="EMBL" id="KAK8484635.1"/>
    </source>
</evidence>
<name>A0ABR1ZV95_9ROSI</name>
<dbReference type="InterPro" id="IPR044730">
    <property type="entry name" value="RNase_H-like_dom_plant"/>
</dbReference>
<evidence type="ECO:0000313" key="3">
    <source>
        <dbReference type="Proteomes" id="UP001472677"/>
    </source>
</evidence>
<proteinExistence type="predicted"/>
<comment type="caution">
    <text evidence="2">The sequence shown here is derived from an EMBL/GenBank/DDBJ whole genome shotgun (WGS) entry which is preliminary data.</text>
</comment>